<evidence type="ECO:0000256" key="2">
    <source>
        <dbReference type="SAM" id="Phobius"/>
    </source>
</evidence>
<feature type="transmembrane region" description="Helical" evidence="2">
    <location>
        <begin position="12"/>
        <end position="32"/>
    </location>
</feature>
<feature type="region of interest" description="Disordered" evidence="1">
    <location>
        <begin position="67"/>
        <end position="90"/>
    </location>
</feature>
<evidence type="ECO:0000313" key="3">
    <source>
        <dbReference type="EMBL" id="GAA2010972.1"/>
    </source>
</evidence>
<proteinExistence type="predicted"/>
<accession>A0ABN2TIU4</accession>
<keyword evidence="2" id="KW-0472">Membrane</keyword>
<organism evidence="3 4">
    <name type="scientific">Brevibacterium samyangense</name>
    <dbReference type="NCBI Taxonomy" id="366888"/>
    <lineage>
        <taxon>Bacteria</taxon>
        <taxon>Bacillati</taxon>
        <taxon>Actinomycetota</taxon>
        <taxon>Actinomycetes</taxon>
        <taxon>Micrococcales</taxon>
        <taxon>Brevibacteriaceae</taxon>
        <taxon>Brevibacterium</taxon>
    </lineage>
</organism>
<keyword evidence="2" id="KW-1133">Transmembrane helix</keyword>
<comment type="caution">
    <text evidence="3">The sequence shown here is derived from an EMBL/GenBank/DDBJ whole genome shotgun (WGS) entry which is preliminary data.</text>
</comment>
<dbReference type="EMBL" id="BAAANO010000020">
    <property type="protein sequence ID" value="GAA2010972.1"/>
    <property type="molecule type" value="Genomic_DNA"/>
</dbReference>
<keyword evidence="2" id="KW-0812">Transmembrane</keyword>
<keyword evidence="4" id="KW-1185">Reference proteome</keyword>
<reference evidence="3 4" key="1">
    <citation type="journal article" date="2019" name="Int. J. Syst. Evol. Microbiol.">
        <title>The Global Catalogue of Microorganisms (GCM) 10K type strain sequencing project: providing services to taxonomists for standard genome sequencing and annotation.</title>
        <authorList>
            <consortium name="The Broad Institute Genomics Platform"/>
            <consortium name="The Broad Institute Genome Sequencing Center for Infectious Disease"/>
            <person name="Wu L."/>
            <person name="Ma J."/>
        </authorList>
    </citation>
    <scope>NUCLEOTIDE SEQUENCE [LARGE SCALE GENOMIC DNA]</scope>
    <source>
        <strain evidence="3 4">JCM 14546</strain>
    </source>
</reference>
<dbReference type="RefSeq" id="WP_344309814.1">
    <property type="nucleotide sequence ID" value="NZ_BAAANO010000020.1"/>
</dbReference>
<evidence type="ECO:0000256" key="1">
    <source>
        <dbReference type="SAM" id="MobiDB-lite"/>
    </source>
</evidence>
<sequence>MNAVVRNTFIQGSLSIVFAAVVLLVAFMAIWVSMRSIGKTLPTTEEPFVPTRTFAPAGLLMTKAEREVQEQRNAHDAEHGIDRTKHGAHA</sequence>
<protein>
    <submittedName>
        <fullName evidence="3">Uncharacterized protein</fullName>
    </submittedName>
</protein>
<evidence type="ECO:0000313" key="4">
    <source>
        <dbReference type="Proteomes" id="UP001500755"/>
    </source>
</evidence>
<gene>
    <name evidence="3" type="ORF">GCM10009755_22860</name>
</gene>
<dbReference type="Proteomes" id="UP001500755">
    <property type="component" value="Unassembled WGS sequence"/>
</dbReference>
<name>A0ABN2TIU4_9MICO</name>